<dbReference type="PANTHER" id="PTHR31516:SF17">
    <property type="entry name" value="STABILIZER OF AXONEMAL MICROTUBULES 2"/>
    <property type="match status" value="1"/>
</dbReference>
<dbReference type="Proteomes" id="UP000050795">
    <property type="component" value="Unassembled WGS sequence"/>
</dbReference>
<dbReference type="GO" id="GO:0036126">
    <property type="term" value="C:sperm flagellum"/>
    <property type="evidence" value="ECO:0007669"/>
    <property type="project" value="TreeGrafter"/>
</dbReference>
<feature type="region of interest" description="Disordered" evidence="2">
    <location>
        <begin position="597"/>
        <end position="631"/>
    </location>
</feature>
<evidence type="ECO:0000313" key="4">
    <source>
        <dbReference type="WBParaSite" id="TREG1_46560.1"/>
    </source>
</evidence>
<dbReference type="WBParaSite" id="TREG1_46560.1">
    <property type="protein sequence ID" value="TREG1_46560.1"/>
    <property type="gene ID" value="TREG1_46560"/>
</dbReference>
<accession>A0A183WTP7</accession>
<feature type="compositionally biased region" description="Polar residues" evidence="2">
    <location>
        <begin position="615"/>
        <end position="629"/>
    </location>
</feature>
<dbReference type="GO" id="GO:0005879">
    <property type="term" value="C:axonemal microtubule"/>
    <property type="evidence" value="ECO:0007669"/>
    <property type="project" value="TreeGrafter"/>
</dbReference>
<dbReference type="GO" id="GO:0036064">
    <property type="term" value="C:ciliary basal body"/>
    <property type="evidence" value="ECO:0007669"/>
    <property type="project" value="TreeGrafter"/>
</dbReference>
<keyword evidence="3" id="KW-1185">Reference proteome</keyword>
<evidence type="ECO:0000256" key="1">
    <source>
        <dbReference type="ARBA" id="ARBA00008738"/>
    </source>
</evidence>
<dbReference type="GO" id="GO:0008017">
    <property type="term" value="F:microtubule binding"/>
    <property type="evidence" value="ECO:0007669"/>
    <property type="project" value="InterPro"/>
</dbReference>
<feature type="compositionally biased region" description="Polar residues" evidence="2">
    <location>
        <begin position="61"/>
        <end position="74"/>
    </location>
</feature>
<dbReference type="AlphaFoldDB" id="A0A183WTP7"/>
<reference evidence="3" key="1">
    <citation type="submission" date="2022-06" db="EMBL/GenBank/DDBJ databases">
        <authorList>
            <person name="Berger JAMES D."/>
            <person name="Berger JAMES D."/>
        </authorList>
    </citation>
    <scope>NUCLEOTIDE SEQUENCE [LARGE SCALE GENOMIC DNA]</scope>
</reference>
<sequence>MSSNIIISPTINESGYAYKHSKETSRSRVSDNEPIKSWDLDPPNSDYDSKYYPSVKDEHNLYQNPENITPQNDFINDPLTADYNSPNRNDDYYAYTDSGETEAFLTRCSDDYKTYEHFHKEDLIMPRSQMELPNDQILLNSTYESNYQPYKLEPTINYKPYELYSPPQEPMDTQTSYRIDYPPRCPQTGRSYKPIEIYVPPLVPMLNKTSYQTEYQNPPPSPREIPFRMKDNETFPTGRFQSETTYIKDYQTKRCEPVQCFRPYREYQVPKEPMSDKTCYQMEYTPHPLSKPNSYAPNYVYHQPEQPFHKNTSYSEEFQPYTAPKTESFKPVFEYRKPKTKIEDTTNYRSDYRQWCTQKGYPYYPQDNLSLPQGKSNMTTSYMQEFQPRYSQRVQAIKPKENKWRSDEALSTQTSYLTDFRPLTPHPSMSYKPIEIYKSPSLPLVTHSSYTEDYVPRCAKKREPVLPIPNLKTSKLPMEKNTSYSEEFQYRKAKKPENLKPAYQYTHPKIPFSGKTSYQIEFPPPPRKHKHNQSCPPYTRYSYIHPTTKMDTTTSYTHDFKSIRNHTKLRPILKQDNTKIDKLLDHNLKTSYSIDFATPYQSDSHPSKSRKEHVQPSQMFHTKPNSSGDSLPKVNVHSCHGTMSKNNLYMHYEDKIDDHYLKTTYQQEYSKLPPIKQAASSNQFRPQDYYIPPKIKMSNNTTYSSDFKWPESLTCTKEKGLDDFTQSSRPHRYANSNISSHNQYFNNTELIYTQLSKGITHKTLTNNSTNINDVGNTTRGNSHNNNNNNNNNIGGDGNNNNESALGKFMNLMSKNMTD</sequence>
<dbReference type="InterPro" id="IPR033336">
    <property type="entry name" value="SAXO1/2"/>
</dbReference>
<proteinExistence type="inferred from homology"/>
<feature type="compositionally biased region" description="Low complexity" evidence="2">
    <location>
        <begin position="775"/>
        <end position="801"/>
    </location>
</feature>
<dbReference type="GO" id="GO:0005814">
    <property type="term" value="C:centriole"/>
    <property type="evidence" value="ECO:0007669"/>
    <property type="project" value="TreeGrafter"/>
</dbReference>
<feature type="region of interest" description="Disordered" evidence="2">
    <location>
        <begin position="61"/>
        <end position="80"/>
    </location>
</feature>
<organism evidence="3 4">
    <name type="scientific">Trichobilharzia regenti</name>
    <name type="common">Nasal bird schistosome</name>
    <dbReference type="NCBI Taxonomy" id="157069"/>
    <lineage>
        <taxon>Eukaryota</taxon>
        <taxon>Metazoa</taxon>
        <taxon>Spiralia</taxon>
        <taxon>Lophotrochozoa</taxon>
        <taxon>Platyhelminthes</taxon>
        <taxon>Trematoda</taxon>
        <taxon>Digenea</taxon>
        <taxon>Strigeidida</taxon>
        <taxon>Schistosomatoidea</taxon>
        <taxon>Schistosomatidae</taxon>
        <taxon>Trichobilharzia</taxon>
    </lineage>
</organism>
<comment type="similarity">
    <text evidence="1">Belongs to the FAM154 family.</text>
</comment>
<evidence type="ECO:0000313" key="3">
    <source>
        <dbReference type="Proteomes" id="UP000050795"/>
    </source>
</evidence>
<dbReference type="OrthoDB" id="365640at2759"/>
<reference evidence="4" key="2">
    <citation type="submission" date="2023-11" db="UniProtKB">
        <authorList>
            <consortium name="WormBaseParasite"/>
        </authorList>
    </citation>
    <scope>IDENTIFICATION</scope>
</reference>
<feature type="region of interest" description="Disordered" evidence="2">
    <location>
        <begin position="16"/>
        <end position="43"/>
    </location>
</feature>
<feature type="region of interest" description="Disordered" evidence="2">
    <location>
        <begin position="770"/>
        <end position="804"/>
    </location>
</feature>
<name>A0A183WTP7_TRIRE</name>
<protein>
    <submittedName>
        <fullName evidence="4">ZM domain-containing protein</fullName>
    </submittedName>
</protein>
<feature type="compositionally biased region" description="Basic and acidic residues" evidence="2">
    <location>
        <begin position="20"/>
        <end position="39"/>
    </location>
</feature>
<evidence type="ECO:0000256" key="2">
    <source>
        <dbReference type="SAM" id="MobiDB-lite"/>
    </source>
</evidence>
<dbReference type="PANTHER" id="PTHR31516">
    <property type="entry name" value="STABILIZER OF AXONEMAL MICROTUBULES 2"/>
    <property type="match status" value="1"/>
</dbReference>